<evidence type="ECO:0000313" key="1">
    <source>
        <dbReference type="EMBL" id="SDY95242.1"/>
    </source>
</evidence>
<accession>A0A1H3P2A1</accession>
<protein>
    <submittedName>
        <fullName evidence="1">Uncharacterized protein</fullName>
    </submittedName>
</protein>
<dbReference type="AlphaFoldDB" id="A0A1H3P2A1"/>
<organism evidence="1 2">
    <name type="scientific">Citreimonas salinaria</name>
    <dbReference type="NCBI Taxonomy" id="321339"/>
    <lineage>
        <taxon>Bacteria</taxon>
        <taxon>Pseudomonadati</taxon>
        <taxon>Pseudomonadota</taxon>
        <taxon>Alphaproteobacteria</taxon>
        <taxon>Rhodobacterales</taxon>
        <taxon>Roseobacteraceae</taxon>
        <taxon>Citreimonas</taxon>
    </lineage>
</organism>
<gene>
    <name evidence="1" type="ORF">SAMN05444340_1442</name>
</gene>
<sequence>MSRLNPQNEWQVIEVPELRIIDQDLWDEVKARQAAHTKRRAKVETTDRNKLSSRRCVGGSTFCPACWNAGSAAVG</sequence>
<name>A0A1H3P2A1_9RHOB</name>
<evidence type="ECO:0000313" key="2">
    <source>
        <dbReference type="Proteomes" id="UP000199286"/>
    </source>
</evidence>
<proteinExistence type="predicted"/>
<keyword evidence="2" id="KW-1185">Reference proteome</keyword>
<dbReference type="STRING" id="321339.SAMN05444340_1442"/>
<reference evidence="1 2" key="1">
    <citation type="submission" date="2016-10" db="EMBL/GenBank/DDBJ databases">
        <authorList>
            <person name="de Groot N.N."/>
        </authorList>
    </citation>
    <scope>NUCLEOTIDE SEQUENCE [LARGE SCALE GENOMIC DNA]</scope>
    <source>
        <strain evidence="1 2">DSM 26880</strain>
    </source>
</reference>
<dbReference type="Proteomes" id="UP000199286">
    <property type="component" value="Unassembled WGS sequence"/>
</dbReference>
<dbReference type="EMBL" id="FNPF01000044">
    <property type="protein sequence ID" value="SDY95242.1"/>
    <property type="molecule type" value="Genomic_DNA"/>
</dbReference>